<accession>A0AA36D9K1</accession>
<dbReference type="GO" id="GO:0043195">
    <property type="term" value="C:terminal bouton"/>
    <property type="evidence" value="ECO:0007669"/>
    <property type="project" value="TreeGrafter"/>
</dbReference>
<keyword evidence="9" id="KW-1185">Reference proteome</keyword>
<feature type="non-terminal residue" evidence="8">
    <location>
        <position position="1"/>
    </location>
</feature>
<proteinExistence type="predicted"/>
<dbReference type="PANTHER" id="PTHR23506:SF23">
    <property type="entry name" value="GH10249P"/>
    <property type="match status" value="1"/>
</dbReference>
<dbReference type="Pfam" id="PF07690">
    <property type="entry name" value="MFS_1"/>
    <property type="match status" value="1"/>
</dbReference>
<dbReference type="PANTHER" id="PTHR23506">
    <property type="entry name" value="GH10249P"/>
    <property type="match status" value="1"/>
</dbReference>
<keyword evidence="5 6" id="KW-0472">Membrane</keyword>
<dbReference type="AlphaFoldDB" id="A0AA36D9K1"/>
<feature type="domain" description="Major facilitator superfamily (MFS) profile" evidence="7">
    <location>
        <begin position="2"/>
        <end position="177"/>
    </location>
</feature>
<sequence>MLLVLVYIGISLDYILMEVVVPILPEYLLRLSHPDDAEFILGRLIVTDESKSKAALRHQLIESEGVSFSILYGSKTFVQLWSNFLVGPLTNRIGYSMPLFIGFVIMTASTMMFAFGNSYIILLLARSLQGAGSACTATAGMALLAGVYTDEKERSWAMGIALGAIAIGRIINTWNAV</sequence>
<keyword evidence="3 6" id="KW-0812">Transmembrane</keyword>
<dbReference type="GO" id="GO:0030672">
    <property type="term" value="C:synaptic vesicle membrane"/>
    <property type="evidence" value="ECO:0007669"/>
    <property type="project" value="TreeGrafter"/>
</dbReference>
<dbReference type="GO" id="GO:0005335">
    <property type="term" value="F:serotonin:sodium:chloride symporter activity"/>
    <property type="evidence" value="ECO:0007669"/>
    <property type="project" value="TreeGrafter"/>
</dbReference>
<evidence type="ECO:0000313" key="8">
    <source>
        <dbReference type="EMBL" id="CAJ0583276.1"/>
    </source>
</evidence>
<evidence type="ECO:0000256" key="3">
    <source>
        <dbReference type="ARBA" id="ARBA00022692"/>
    </source>
</evidence>
<dbReference type="Proteomes" id="UP001177023">
    <property type="component" value="Unassembled WGS sequence"/>
</dbReference>
<evidence type="ECO:0000256" key="5">
    <source>
        <dbReference type="ARBA" id="ARBA00023136"/>
    </source>
</evidence>
<dbReference type="Gene3D" id="1.20.1250.20">
    <property type="entry name" value="MFS general substrate transporter like domains"/>
    <property type="match status" value="1"/>
</dbReference>
<keyword evidence="2" id="KW-0813">Transport</keyword>
<evidence type="ECO:0000313" key="9">
    <source>
        <dbReference type="Proteomes" id="UP001177023"/>
    </source>
</evidence>
<evidence type="ECO:0000259" key="7">
    <source>
        <dbReference type="PROSITE" id="PS50850"/>
    </source>
</evidence>
<name>A0AA36D9K1_9BILA</name>
<evidence type="ECO:0000256" key="1">
    <source>
        <dbReference type="ARBA" id="ARBA00004141"/>
    </source>
</evidence>
<feature type="transmembrane region" description="Helical" evidence="6">
    <location>
        <begin position="99"/>
        <end position="125"/>
    </location>
</feature>
<evidence type="ECO:0000256" key="4">
    <source>
        <dbReference type="ARBA" id="ARBA00022989"/>
    </source>
</evidence>
<dbReference type="SUPFAM" id="SSF103473">
    <property type="entry name" value="MFS general substrate transporter"/>
    <property type="match status" value="1"/>
</dbReference>
<feature type="transmembrane region" description="Helical" evidence="6">
    <location>
        <begin position="6"/>
        <end position="24"/>
    </location>
</feature>
<evidence type="ECO:0000256" key="2">
    <source>
        <dbReference type="ARBA" id="ARBA00022448"/>
    </source>
</evidence>
<protein>
    <recommendedName>
        <fullName evidence="7">Major facilitator superfamily (MFS) profile domain-containing protein</fullName>
    </recommendedName>
</protein>
<feature type="transmembrane region" description="Helical" evidence="6">
    <location>
        <begin position="156"/>
        <end position="174"/>
    </location>
</feature>
<organism evidence="8 9">
    <name type="scientific">Mesorhabditis spiculigera</name>
    <dbReference type="NCBI Taxonomy" id="96644"/>
    <lineage>
        <taxon>Eukaryota</taxon>
        <taxon>Metazoa</taxon>
        <taxon>Ecdysozoa</taxon>
        <taxon>Nematoda</taxon>
        <taxon>Chromadorea</taxon>
        <taxon>Rhabditida</taxon>
        <taxon>Rhabditina</taxon>
        <taxon>Rhabditomorpha</taxon>
        <taxon>Rhabditoidea</taxon>
        <taxon>Rhabditidae</taxon>
        <taxon>Mesorhabditinae</taxon>
        <taxon>Mesorhabditis</taxon>
    </lineage>
</organism>
<comment type="subcellular location">
    <subcellularLocation>
        <location evidence="1">Membrane</location>
        <topology evidence="1">Multi-pass membrane protein</topology>
    </subcellularLocation>
</comment>
<gene>
    <name evidence="8" type="ORF">MSPICULIGERA_LOCUS21364</name>
</gene>
<feature type="transmembrane region" description="Helical" evidence="6">
    <location>
        <begin position="131"/>
        <end position="149"/>
    </location>
</feature>
<dbReference type="InterPro" id="IPR020846">
    <property type="entry name" value="MFS_dom"/>
</dbReference>
<keyword evidence="4 6" id="KW-1133">Transmembrane helix</keyword>
<dbReference type="InterPro" id="IPR036259">
    <property type="entry name" value="MFS_trans_sf"/>
</dbReference>
<evidence type="ECO:0000256" key="6">
    <source>
        <dbReference type="SAM" id="Phobius"/>
    </source>
</evidence>
<dbReference type="EMBL" id="CATQJA010002665">
    <property type="protein sequence ID" value="CAJ0583276.1"/>
    <property type="molecule type" value="Genomic_DNA"/>
</dbReference>
<dbReference type="GO" id="GO:0015842">
    <property type="term" value="P:aminergic neurotransmitter loading into synaptic vesicle"/>
    <property type="evidence" value="ECO:0007669"/>
    <property type="project" value="TreeGrafter"/>
</dbReference>
<dbReference type="PROSITE" id="PS50850">
    <property type="entry name" value="MFS"/>
    <property type="match status" value="1"/>
</dbReference>
<dbReference type="InterPro" id="IPR011701">
    <property type="entry name" value="MFS"/>
</dbReference>
<comment type="caution">
    <text evidence="8">The sequence shown here is derived from an EMBL/GenBank/DDBJ whole genome shotgun (WGS) entry which is preliminary data.</text>
</comment>
<dbReference type="InterPro" id="IPR050930">
    <property type="entry name" value="MFS_Vesicular_Transporter"/>
</dbReference>
<reference evidence="8" key="1">
    <citation type="submission" date="2023-06" db="EMBL/GenBank/DDBJ databases">
        <authorList>
            <person name="Delattre M."/>
        </authorList>
    </citation>
    <scope>NUCLEOTIDE SEQUENCE</scope>
    <source>
        <strain evidence="8">AF72</strain>
    </source>
</reference>